<sequence>MEKLIKYMPKYYRKVEEIVNLQKAIEDTVDEEEFLKAILRQKFVQSSTWSLENWEEIFEITTDISLSDEARRENIIAKMQAGKTTTIKMLETMAEVFSGGECKVIEVNNEYFFYIKFIGIYGIPANMDGFIKAIERVKPAHLGFKFIYSYMTWDEFDRYNKTWDMWDSLNLNWEDREKYKE</sequence>
<organism evidence="1">
    <name type="scientific">Siphoviridae sp. ctMS01</name>
    <dbReference type="NCBI Taxonomy" id="2823574"/>
    <lineage>
        <taxon>Viruses</taxon>
        <taxon>Duplodnaviria</taxon>
        <taxon>Heunggongvirae</taxon>
        <taxon>Uroviricota</taxon>
        <taxon>Caudoviricetes</taxon>
    </lineage>
</organism>
<dbReference type="EMBL" id="BK014687">
    <property type="protein sequence ID" value="DAD67800.1"/>
    <property type="molecule type" value="Genomic_DNA"/>
</dbReference>
<name>A0A8S5LCY1_9CAUD</name>
<protein>
    <submittedName>
        <fullName evidence="1">Tail protein</fullName>
    </submittedName>
</protein>
<dbReference type="Pfam" id="PF10076">
    <property type="entry name" value="Phage_Mu_Gp48"/>
    <property type="match status" value="1"/>
</dbReference>
<proteinExistence type="predicted"/>
<reference evidence="1" key="1">
    <citation type="journal article" date="2021" name="Proc. Natl. Acad. Sci. U.S.A.">
        <title>A Catalog of Tens of Thousands of Viruses from Human Metagenomes Reveals Hidden Associations with Chronic Diseases.</title>
        <authorList>
            <person name="Tisza M.J."/>
            <person name="Buck C.B."/>
        </authorList>
    </citation>
    <scope>NUCLEOTIDE SEQUENCE</scope>
    <source>
        <strain evidence="1">CtMS01</strain>
    </source>
</reference>
<accession>A0A8S5LCY1</accession>
<dbReference type="InterPro" id="IPR018755">
    <property type="entry name" value="Phage_Mu_Gp48"/>
</dbReference>
<evidence type="ECO:0000313" key="1">
    <source>
        <dbReference type="EMBL" id="DAD67800.1"/>
    </source>
</evidence>